<reference evidence="3" key="1">
    <citation type="journal article" date="2015" name="PLoS Genet.">
        <title>Genome Sequence and Transcriptome Analyses of Chrysochromulina tobin: Metabolic Tools for Enhanced Algal Fitness in the Prominent Order Prymnesiales (Haptophyceae).</title>
        <authorList>
            <person name="Hovde B.T."/>
            <person name="Deodato C.R."/>
            <person name="Hunsperger H.M."/>
            <person name="Ryken S.A."/>
            <person name="Yost W."/>
            <person name="Jha R.K."/>
            <person name="Patterson J."/>
            <person name="Monnat R.J. Jr."/>
            <person name="Barlow S.B."/>
            <person name="Starkenburg S.R."/>
            <person name="Cattolico R.A."/>
        </authorList>
    </citation>
    <scope>NUCLEOTIDE SEQUENCE</scope>
    <source>
        <strain evidence="3">CCMP291</strain>
    </source>
</reference>
<dbReference type="AlphaFoldDB" id="A0A0M0JHP5"/>
<dbReference type="EMBL" id="JWZX01002892">
    <property type="protein sequence ID" value="KOO26099.1"/>
    <property type="molecule type" value="Genomic_DNA"/>
</dbReference>
<organism evidence="2 3">
    <name type="scientific">Chrysochromulina tobinii</name>
    <dbReference type="NCBI Taxonomy" id="1460289"/>
    <lineage>
        <taxon>Eukaryota</taxon>
        <taxon>Haptista</taxon>
        <taxon>Haptophyta</taxon>
        <taxon>Prymnesiophyceae</taxon>
        <taxon>Prymnesiales</taxon>
        <taxon>Chrysochromulinaceae</taxon>
        <taxon>Chrysochromulina</taxon>
    </lineage>
</organism>
<sequence length="286" mass="30640">MHRQRDPGTVALERGVRINVPSKPLLDSHRRVEMGFARPPVAVPTLAAPVEMPPARVLNTETANLRTVVSRFGGIIQESTTVHIPKQGLVAAGALAAMDNDTDFESRHKPACANVYAGIAGYTGFRPQGTHHHVLGSNAAPPPRQRPTSALDTSGHPYVMPVVGFTGHIRGLADADKNYGTSHWKNSGGINPKSAPAAVSGWDGRDDAGRFYGGQTPGDFGKYPVDPEYARMKAEADEANEILELRSMGIKALLKAKPELGGSRGGPQRPAGMGFEQSRRIAEMER</sequence>
<name>A0A0M0JHP5_9EUKA</name>
<gene>
    <name evidence="2" type="ORF">Ctob_004708</name>
</gene>
<evidence type="ECO:0000256" key="1">
    <source>
        <dbReference type="SAM" id="MobiDB-lite"/>
    </source>
</evidence>
<accession>A0A0M0JHP5</accession>
<feature type="compositionally biased region" description="Basic and acidic residues" evidence="1">
    <location>
        <begin position="277"/>
        <end position="286"/>
    </location>
</feature>
<dbReference type="Proteomes" id="UP000037460">
    <property type="component" value="Unassembled WGS sequence"/>
</dbReference>
<feature type="region of interest" description="Disordered" evidence="1">
    <location>
        <begin position="130"/>
        <end position="155"/>
    </location>
</feature>
<protein>
    <submittedName>
        <fullName evidence="2">Uncharacterized protein</fullName>
    </submittedName>
</protein>
<keyword evidence="3" id="KW-1185">Reference proteome</keyword>
<evidence type="ECO:0000313" key="2">
    <source>
        <dbReference type="EMBL" id="KOO26099.1"/>
    </source>
</evidence>
<evidence type="ECO:0000313" key="3">
    <source>
        <dbReference type="Proteomes" id="UP000037460"/>
    </source>
</evidence>
<feature type="region of interest" description="Disordered" evidence="1">
    <location>
        <begin position="258"/>
        <end position="286"/>
    </location>
</feature>
<comment type="caution">
    <text evidence="2">The sequence shown here is derived from an EMBL/GenBank/DDBJ whole genome shotgun (WGS) entry which is preliminary data.</text>
</comment>
<proteinExistence type="predicted"/>